<accession>A0A1C3E526</accession>
<reference evidence="1 2" key="1">
    <citation type="submission" date="2016-05" db="EMBL/GenBank/DDBJ databases">
        <title>Genomic Taxonomy of the Vibrionaceae.</title>
        <authorList>
            <person name="Gomez-Gil B."/>
            <person name="Enciso-Ibarra J."/>
        </authorList>
    </citation>
    <scope>NUCLEOTIDE SEQUENCE [LARGE SCALE GENOMIC DNA]</scope>
    <source>
        <strain evidence="1 2">CAIM 1920</strain>
    </source>
</reference>
<dbReference type="InterPro" id="IPR006498">
    <property type="entry name" value="Tail_tube"/>
</dbReference>
<keyword evidence="2" id="KW-1185">Reference proteome</keyword>
<dbReference type="Proteomes" id="UP000094936">
    <property type="component" value="Unassembled WGS sequence"/>
</dbReference>
<gene>
    <name evidence="1" type="ORF">A8L45_23115</name>
</gene>
<comment type="caution">
    <text evidence="1">The sequence shown here is derived from an EMBL/GenBank/DDBJ whole genome shotgun (WGS) entry which is preliminary data.</text>
</comment>
<protein>
    <recommendedName>
        <fullName evidence="3">Phage tail protein</fullName>
    </recommendedName>
</protein>
<sequence length="162" mass="17690">MADRILVRQTALLDGLPMMNEIIEFTPPEITYKTADSEGSFVATDDTVGIEKLKWSLKVRGDHKKVSVSLAAFQMKPGQLNVDQKGKTTDGMLFHEAHSLFSKVTRVKKDAFKMGEKPSVTIEGVCTGYKLTDTGVLVHDINVDTGKTVVFGTDLMGEAGIL</sequence>
<evidence type="ECO:0008006" key="3">
    <source>
        <dbReference type="Google" id="ProtNLM"/>
    </source>
</evidence>
<dbReference type="STRING" id="1080227.A8L45_23115"/>
<name>A0A1C3E526_9GAMM</name>
<evidence type="ECO:0000313" key="1">
    <source>
        <dbReference type="EMBL" id="ODA28348.1"/>
    </source>
</evidence>
<dbReference type="EMBL" id="LYBM01000089">
    <property type="protein sequence ID" value="ODA28348.1"/>
    <property type="molecule type" value="Genomic_DNA"/>
</dbReference>
<dbReference type="RefSeq" id="WP_068905699.1">
    <property type="nucleotide sequence ID" value="NZ_JBHUIF010000013.1"/>
</dbReference>
<dbReference type="OrthoDB" id="6942578at2"/>
<evidence type="ECO:0000313" key="2">
    <source>
        <dbReference type="Proteomes" id="UP000094936"/>
    </source>
</evidence>
<proteinExistence type="predicted"/>
<dbReference type="AlphaFoldDB" id="A0A1C3E526"/>
<organism evidence="1 2">
    <name type="scientific">Veronia pacifica</name>
    <dbReference type="NCBI Taxonomy" id="1080227"/>
    <lineage>
        <taxon>Bacteria</taxon>
        <taxon>Pseudomonadati</taxon>
        <taxon>Pseudomonadota</taxon>
        <taxon>Gammaproteobacteria</taxon>
        <taxon>Vibrionales</taxon>
        <taxon>Vibrionaceae</taxon>
        <taxon>Veronia</taxon>
    </lineage>
</organism>
<dbReference type="Pfam" id="PF04985">
    <property type="entry name" value="Phage_tube"/>
    <property type="match status" value="1"/>
</dbReference>